<keyword evidence="3" id="KW-0804">Transcription</keyword>
<evidence type="ECO:0000256" key="4">
    <source>
        <dbReference type="PROSITE-ProRule" id="PRU00335"/>
    </source>
</evidence>
<keyword evidence="1" id="KW-0805">Transcription regulation</keyword>
<dbReference type="AlphaFoldDB" id="A0A975QJ18"/>
<feature type="domain" description="HTH tetR-type" evidence="5">
    <location>
        <begin position="7"/>
        <end position="67"/>
    </location>
</feature>
<evidence type="ECO:0000256" key="3">
    <source>
        <dbReference type="ARBA" id="ARBA00023163"/>
    </source>
</evidence>
<dbReference type="Pfam" id="PF00440">
    <property type="entry name" value="TetR_N"/>
    <property type="match status" value="1"/>
</dbReference>
<keyword evidence="7" id="KW-1185">Reference proteome</keyword>
<dbReference type="Proteomes" id="UP000682416">
    <property type="component" value="Chromosome"/>
</dbReference>
<dbReference type="InterPro" id="IPR050109">
    <property type="entry name" value="HTH-type_TetR-like_transc_reg"/>
</dbReference>
<dbReference type="GO" id="GO:0000976">
    <property type="term" value="F:transcription cis-regulatory region binding"/>
    <property type="evidence" value="ECO:0007669"/>
    <property type="project" value="TreeGrafter"/>
</dbReference>
<dbReference type="PANTHER" id="PTHR30055">
    <property type="entry name" value="HTH-TYPE TRANSCRIPTIONAL REGULATOR RUTR"/>
    <property type="match status" value="1"/>
</dbReference>
<dbReference type="KEGG" id="nec:KGD82_13885"/>
<name>A0A975QJ18_9ACTN</name>
<organism evidence="6 7">
    <name type="scientific">Nocardiopsis eucommiae</name>
    <dbReference type="NCBI Taxonomy" id="2831970"/>
    <lineage>
        <taxon>Bacteria</taxon>
        <taxon>Bacillati</taxon>
        <taxon>Actinomycetota</taxon>
        <taxon>Actinomycetes</taxon>
        <taxon>Streptosporangiales</taxon>
        <taxon>Nocardiopsidaceae</taxon>
        <taxon>Nocardiopsis</taxon>
    </lineage>
</organism>
<dbReference type="PANTHER" id="PTHR30055:SF234">
    <property type="entry name" value="HTH-TYPE TRANSCRIPTIONAL REGULATOR BETI"/>
    <property type="match status" value="1"/>
</dbReference>
<evidence type="ECO:0000259" key="5">
    <source>
        <dbReference type="PROSITE" id="PS50977"/>
    </source>
</evidence>
<accession>A0A975QJ18</accession>
<evidence type="ECO:0000256" key="1">
    <source>
        <dbReference type="ARBA" id="ARBA00023015"/>
    </source>
</evidence>
<evidence type="ECO:0000313" key="7">
    <source>
        <dbReference type="Proteomes" id="UP000682416"/>
    </source>
</evidence>
<proteinExistence type="predicted"/>
<dbReference type="Gene3D" id="1.10.357.10">
    <property type="entry name" value="Tetracycline Repressor, domain 2"/>
    <property type="match status" value="1"/>
</dbReference>
<dbReference type="InterPro" id="IPR009057">
    <property type="entry name" value="Homeodomain-like_sf"/>
</dbReference>
<reference evidence="6" key="1">
    <citation type="submission" date="2021-05" db="EMBL/GenBank/DDBJ databases">
        <authorList>
            <person name="Kaiqin L."/>
            <person name="Jian G."/>
        </authorList>
    </citation>
    <scope>NUCLEOTIDE SEQUENCE</scope>
    <source>
        <strain evidence="6">HDS5</strain>
    </source>
</reference>
<feature type="DNA-binding region" description="H-T-H motif" evidence="4">
    <location>
        <begin position="30"/>
        <end position="49"/>
    </location>
</feature>
<dbReference type="PROSITE" id="PS50977">
    <property type="entry name" value="HTH_TETR_2"/>
    <property type="match status" value="1"/>
</dbReference>
<evidence type="ECO:0000313" key="6">
    <source>
        <dbReference type="EMBL" id="QVJ00048.1"/>
    </source>
</evidence>
<dbReference type="GO" id="GO:0003700">
    <property type="term" value="F:DNA-binding transcription factor activity"/>
    <property type="evidence" value="ECO:0007669"/>
    <property type="project" value="TreeGrafter"/>
</dbReference>
<protein>
    <submittedName>
        <fullName evidence="6">TetR/AcrR family transcriptional regulator</fullName>
    </submittedName>
</protein>
<dbReference type="SUPFAM" id="SSF46689">
    <property type="entry name" value="Homeodomain-like"/>
    <property type="match status" value="1"/>
</dbReference>
<sequence>MVKPTSEQIDAQIVDRAAGLFARHGFENTSVQQIADATGYSKAGILRRFATKDALHEAAITAISRAVTAVTAEVATLPAGEERDRGLVAGFVDLTFQWPGVSALSLGLIDIDPNDAPAELLACGEAVTRAFGVDWSSSDEERQIRVISSAAVLTHACLTAVRVGREREWRPTIIATALDALGH</sequence>
<gene>
    <name evidence="6" type="ORF">KGD82_13885</name>
</gene>
<evidence type="ECO:0000256" key="2">
    <source>
        <dbReference type="ARBA" id="ARBA00023125"/>
    </source>
</evidence>
<dbReference type="EMBL" id="CP074402">
    <property type="protein sequence ID" value="QVJ00048.1"/>
    <property type="molecule type" value="Genomic_DNA"/>
</dbReference>
<dbReference type="InterPro" id="IPR001647">
    <property type="entry name" value="HTH_TetR"/>
</dbReference>
<keyword evidence="2 4" id="KW-0238">DNA-binding</keyword>